<reference evidence="2" key="1">
    <citation type="journal article" date="2011" name="Genome Res.">
        <title>Phylogeny-wide analysis of social amoeba genomes highlights ancient origins for complex intercellular communication.</title>
        <authorList>
            <person name="Heidel A.J."/>
            <person name="Lawal H.M."/>
            <person name="Felder M."/>
            <person name="Schilde C."/>
            <person name="Helps N.R."/>
            <person name="Tunggal B."/>
            <person name="Rivero F."/>
            <person name="John U."/>
            <person name="Schleicher M."/>
            <person name="Eichinger L."/>
            <person name="Platzer M."/>
            <person name="Noegel A.A."/>
            <person name="Schaap P."/>
            <person name="Gloeckner G."/>
        </authorList>
    </citation>
    <scope>NUCLEOTIDE SEQUENCE [LARGE SCALE GENOMIC DNA]</scope>
    <source>
        <strain evidence="2">SH3</strain>
    </source>
</reference>
<proteinExistence type="predicted"/>
<dbReference type="AlphaFoldDB" id="F4PGE1"/>
<dbReference type="GeneID" id="14877232"/>
<accession>F4PGE1</accession>
<dbReference type="Proteomes" id="UP000007797">
    <property type="component" value="Unassembled WGS sequence"/>
</dbReference>
<dbReference type="KEGG" id="dfa:DFA_03019"/>
<gene>
    <name evidence="1" type="ORF">DFA_03019</name>
</gene>
<keyword evidence="2" id="KW-1185">Reference proteome</keyword>
<dbReference type="RefSeq" id="XP_004362626.1">
    <property type="nucleotide sequence ID" value="XM_004362569.1"/>
</dbReference>
<evidence type="ECO:0000313" key="2">
    <source>
        <dbReference type="Proteomes" id="UP000007797"/>
    </source>
</evidence>
<name>F4PGE1_CACFS</name>
<dbReference type="EMBL" id="GL883006">
    <property type="protein sequence ID" value="EGG24775.1"/>
    <property type="molecule type" value="Genomic_DNA"/>
</dbReference>
<organism evidence="1 2">
    <name type="scientific">Cavenderia fasciculata</name>
    <name type="common">Slime mold</name>
    <name type="synonym">Dictyostelium fasciculatum</name>
    <dbReference type="NCBI Taxonomy" id="261658"/>
    <lineage>
        <taxon>Eukaryota</taxon>
        <taxon>Amoebozoa</taxon>
        <taxon>Evosea</taxon>
        <taxon>Eumycetozoa</taxon>
        <taxon>Dictyostelia</taxon>
        <taxon>Acytosteliales</taxon>
        <taxon>Cavenderiaceae</taxon>
        <taxon>Cavenderia</taxon>
    </lineage>
</organism>
<sequence length="326" mass="37766">MDNNNQHIDNLFRLIIIKNQYTRQKIFNHVSIIHQQLNIPIVKYQHIKCSLYTLIQYNFTNTFIKHFKRVYDQLKSYLSPTRHKSYNDFDMLNYILDIVLVSNNTRALTFMLDQVKLSNSTSTTLSIDCTLQKYGRVYSTNPSYSFTLETVKILLDSGIKITNSYYSTAMIETLISNGQIEILKTRITTDQLRRYNPTSRHKCLDRLVENKQSVLETLNFLATNNILLHSDQSMVQSIVSNNNNPIPSTTVVSTSSNRNLLDLKLNHGYKIMSSWIDDDSPSSTGDWIKHYFSGLLHNNETIIQQCQDYFSSQSPASIANRFSSIW</sequence>
<protein>
    <submittedName>
        <fullName evidence="1">Uncharacterized protein</fullName>
    </submittedName>
</protein>
<evidence type="ECO:0000313" key="1">
    <source>
        <dbReference type="EMBL" id="EGG24775.1"/>
    </source>
</evidence>